<organism evidence="2 3">
    <name type="scientific">Brassica cretica</name>
    <name type="common">Mustard</name>
    <dbReference type="NCBI Taxonomy" id="69181"/>
    <lineage>
        <taxon>Eukaryota</taxon>
        <taxon>Viridiplantae</taxon>
        <taxon>Streptophyta</taxon>
        <taxon>Embryophyta</taxon>
        <taxon>Tracheophyta</taxon>
        <taxon>Spermatophyta</taxon>
        <taxon>Magnoliopsida</taxon>
        <taxon>eudicotyledons</taxon>
        <taxon>Gunneridae</taxon>
        <taxon>Pentapetalae</taxon>
        <taxon>rosids</taxon>
        <taxon>malvids</taxon>
        <taxon>Brassicales</taxon>
        <taxon>Brassicaceae</taxon>
        <taxon>Brassiceae</taxon>
        <taxon>Brassica</taxon>
    </lineage>
</organism>
<keyword evidence="3" id="KW-1185">Reference proteome</keyword>
<comment type="caution">
    <text evidence="2">The sequence shown here is derived from an EMBL/GenBank/DDBJ whole genome shotgun (WGS) entry which is preliminary data.</text>
</comment>
<sequence length="298" mass="32775">MTVVEHNVPSDDSQRVAELQKQVDGMQSQITEMNQNLEATEENPNLSSEVQNLKKKLDEHSKQLEQSAGKLSQLQSENSVLQDQNQARSIAGNKKRRFNTQILPKSDQGLREQKPGQVPVPTPGKGRRNVGIHLARHLPSLDIHTGASQSLEAYGPTDCIALRIEVNELLQKGHLREFLSEKAKNYLNKEVPAKSAGAIPASQPRQDRVIHVISGGEDQGLIAITEEISGPANPGTRGQEVWRMAIGSEDADPESGEGPVSTALHGLTQGPPKRYLFRRQGPRKILVLHPSYQPMVSQ</sequence>
<feature type="region of interest" description="Disordered" evidence="1">
    <location>
        <begin position="249"/>
        <end position="275"/>
    </location>
</feature>
<feature type="region of interest" description="Disordered" evidence="1">
    <location>
        <begin position="1"/>
        <end position="22"/>
    </location>
</feature>
<reference evidence="2 3" key="1">
    <citation type="journal article" date="2020" name="BMC Genomics">
        <title>Intraspecific diversification of the crop wild relative Brassica cretica Lam. using demographic model selection.</title>
        <authorList>
            <person name="Kioukis A."/>
            <person name="Michalopoulou V.A."/>
            <person name="Briers L."/>
            <person name="Pirintsos S."/>
            <person name="Studholme D.J."/>
            <person name="Pavlidis P."/>
            <person name="Sarris P.F."/>
        </authorList>
    </citation>
    <scope>NUCLEOTIDE SEQUENCE [LARGE SCALE GENOMIC DNA]</scope>
    <source>
        <strain evidence="3">cv. PFS-1207/04</strain>
    </source>
</reference>
<evidence type="ECO:0000256" key="1">
    <source>
        <dbReference type="SAM" id="MobiDB-lite"/>
    </source>
</evidence>
<proteinExistence type="predicted"/>
<feature type="region of interest" description="Disordered" evidence="1">
    <location>
        <begin position="59"/>
        <end position="127"/>
    </location>
</feature>
<dbReference type="EMBL" id="QGKV02001556">
    <property type="protein sequence ID" value="KAF3516162.1"/>
    <property type="molecule type" value="Genomic_DNA"/>
</dbReference>
<accession>A0ABQ7APS8</accession>
<feature type="compositionally biased region" description="Polar residues" evidence="1">
    <location>
        <begin position="64"/>
        <end position="88"/>
    </location>
</feature>
<name>A0ABQ7APS8_BRACR</name>
<dbReference type="Proteomes" id="UP000266723">
    <property type="component" value="Unassembled WGS sequence"/>
</dbReference>
<evidence type="ECO:0000313" key="3">
    <source>
        <dbReference type="Proteomes" id="UP000266723"/>
    </source>
</evidence>
<protein>
    <submittedName>
        <fullName evidence="2">Uncharacterized protein</fullName>
    </submittedName>
</protein>
<gene>
    <name evidence="2" type="ORF">DY000_02058617</name>
</gene>
<evidence type="ECO:0000313" key="2">
    <source>
        <dbReference type="EMBL" id="KAF3516162.1"/>
    </source>
</evidence>